<reference evidence="1 2" key="1">
    <citation type="journal article" date="2018" name="Nat. Ecol. Evol.">
        <title>Shark genomes provide insights into elasmobranch evolution and the origin of vertebrates.</title>
        <authorList>
            <person name="Hara Y"/>
            <person name="Yamaguchi K"/>
            <person name="Onimaru K"/>
            <person name="Kadota M"/>
            <person name="Koyanagi M"/>
            <person name="Keeley SD"/>
            <person name="Tatsumi K"/>
            <person name="Tanaka K"/>
            <person name="Motone F"/>
            <person name="Kageyama Y"/>
            <person name="Nozu R"/>
            <person name="Adachi N"/>
            <person name="Nishimura O"/>
            <person name="Nakagawa R"/>
            <person name="Tanegashima C"/>
            <person name="Kiyatake I"/>
            <person name="Matsumoto R"/>
            <person name="Murakumo K"/>
            <person name="Nishida K"/>
            <person name="Terakita A"/>
            <person name="Kuratani S"/>
            <person name="Sato K"/>
            <person name="Hyodo S Kuraku.S."/>
        </authorList>
    </citation>
    <scope>NUCLEOTIDE SEQUENCE [LARGE SCALE GENOMIC DNA]</scope>
</reference>
<gene>
    <name evidence="1" type="ORF">chiPu_0001675</name>
</gene>
<organism evidence="1 2">
    <name type="scientific">Chiloscyllium punctatum</name>
    <name type="common">Brownbanded bambooshark</name>
    <name type="synonym">Hemiscyllium punctatum</name>
    <dbReference type="NCBI Taxonomy" id="137246"/>
    <lineage>
        <taxon>Eukaryota</taxon>
        <taxon>Metazoa</taxon>
        <taxon>Chordata</taxon>
        <taxon>Craniata</taxon>
        <taxon>Vertebrata</taxon>
        <taxon>Chondrichthyes</taxon>
        <taxon>Elasmobranchii</taxon>
        <taxon>Galeomorphii</taxon>
        <taxon>Galeoidea</taxon>
        <taxon>Orectolobiformes</taxon>
        <taxon>Hemiscylliidae</taxon>
        <taxon>Chiloscyllium</taxon>
    </lineage>
</organism>
<keyword evidence="2" id="KW-1185">Reference proteome</keyword>
<proteinExistence type="predicted"/>
<dbReference type="EMBL" id="BEZZ01000025">
    <property type="protein sequence ID" value="GCC23281.1"/>
    <property type="molecule type" value="Genomic_DNA"/>
</dbReference>
<comment type="caution">
    <text evidence="1">The sequence shown here is derived from an EMBL/GenBank/DDBJ whole genome shotgun (WGS) entry which is preliminary data.</text>
</comment>
<evidence type="ECO:0000313" key="2">
    <source>
        <dbReference type="Proteomes" id="UP000287033"/>
    </source>
</evidence>
<evidence type="ECO:0000313" key="1">
    <source>
        <dbReference type="EMBL" id="GCC23281.1"/>
    </source>
</evidence>
<sequence length="96" mass="10588">MQCYQSNIPKNDVTLTQLPRPPKAVVAFHFAKLPIFVRKVAVCNSRRNGSPPPFSRKSDESSLFSVNTSIDVSVAHVDVIGRIVSHQCGNHGEVQM</sequence>
<accession>A0A401RYQ0</accession>
<name>A0A401RYQ0_CHIPU</name>
<dbReference type="Proteomes" id="UP000287033">
    <property type="component" value="Unassembled WGS sequence"/>
</dbReference>
<dbReference type="AlphaFoldDB" id="A0A401RYQ0"/>
<protein>
    <submittedName>
        <fullName evidence="1">Uncharacterized protein</fullName>
    </submittedName>
</protein>